<feature type="region of interest" description="Disordered" evidence="1">
    <location>
        <begin position="42"/>
        <end position="62"/>
    </location>
</feature>
<dbReference type="AlphaFoldDB" id="A0AAD0GNK3"/>
<proteinExistence type="predicted"/>
<dbReference type="Proteomes" id="UP000236903">
    <property type="component" value="Chromosome"/>
</dbReference>
<evidence type="ECO:0000313" key="2">
    <source>
        <dbReference type="EMBL" id="AVB19970.1"/>
    </source>
</evidence>
<gene>
    <name evidence="2" type="ORF">BKM03_12500</name>
</gene>
<accession>A0AAD0GNK3</accession>
<dbReference type="KEGG" id="pavl:BKM03_12500"/>
<dbReference type="EMBL" id="CP026562">
    <property type="protein sequence ID" value="AVB19970.1"/>
    <property type="molecule type" value="Genomic_DNA"/>
</dbReference>
<evidence type="ECO:0000313" key="3">
    <source>
        <dbReference type="Proteomes" id="UP000236903"/>
    </source>
</evidence>
<organism evidence="2 3">
    <name type="scientific">Pseudomonas avellanae</name>
    <dbReference type="NCBI Taxonomy" id="46257"/>
    <lineage>
        <taxon>Bacteria</taxon>
        <taxon>Pseudomonadati</taxon>
        <taxon>Pseudomonadota</taxon>
        <taxon>Gammaproteobacteria</taxon>
        <taxon>Pseudomonadales</taxon>
        <taxon>Pseudomonadaceae</taxon>
        <taxon>Pseudomonas</taxon>
    </lineage>
</organism>
<sequence>MSDVVFDACLSVGARATSRLLKRPTLISLKLLISMKVPEGIDPEHNDGRHYGTPARPVKTSL</sequence>
<evidence type="ECO:0000256" key="1">
    <source>
        <dbReference type="SAM" id="MobiDB-lite"/>
    </source>
</evidence>
<protein>
    <submittedName>
        <fullName evidence="2">Uncharacterized protein</fullName>
    </submittedName>
</protein>
<name>A0AAD0GNK3_9PSED</name>
<reference evidence="2 3" key="1">
    <citation type="submission" date="2018-02" db="EMBL/GenBank/DDBJ databases">
        <title>Comparative genomics of Pseudomonas syringae.</title>
        <authorList>
            <person name="Hulin M.T."/>
        </authorList>
    </citation>
    <scope>NUCLEOTIDE SEQUENCE [LARGE SCALE GENOMIC DNA]</scope>
    <source>
        <strain evidence="2 3">R2leaf</strain>
    </source>
</reference>